<keyword evidence="1" id="KW-1133">Transmembrane helix</keyword>
<name>A0A364N6D1_STELY</name>
<feature type="transmembrane region" description="Helical" evidence="1">
    <location>
        <begin position="332"/>
        <end position="353"/>
    </location>
</feature>
<keyword evidence="1" id="KW-0472">Membrane</keyword>
<gene>
    <name evidence="2" type="ORF">DDE83_004122</name>
</gene>
<dbReference type="Proteomes" id="UP000249619">
    <property type="component" value="Unassembled WGS sequence"/>
</dbReference>
<feature type="transmembrane region" description="Helical" evidence="1">
    <location>
        <begin position="153"/>
        <end position="172"/>
    </location>
</feature>
<feature type="transmembrane region" description="Helical" evidence="1">
    <location>
        <begin position="114"/>
        <end position="133"/>
    </location>
</feature>
<dbReference type="AlphaFoldDB" id="A0A364N6D1"/>
<feature type="transmembrane region" description="Helical" evidence="1">
    <location>
        <begin position="257"/>
        <end position="280"/>
    </location>
</feature>
<sequence length="508" mass="57177">MNASATIRASYIRQARMSIIEPARTSLQPRPACDEKLQSFVHVDYAQHRDRCNSVRSAESIVFDVEKNAEIRKAHIENTYLDLTDGTSFMEWEEDSPVRVRLKRMFTVFPYRDPIYLVAIIFLIGSIDLVINASFELLPHSTASASFETEETVAAPTTILIGSILFFIAGIFDTFGALNADRGTIGSTKLDPEHVKYRPALLGTPEFKWIPSWMKVWDLAMTNLAFQAGLVVLFGGVVFMFAGIVDFPGVVSEENPFFSSIVFGPQVIHGLLFFFANAMLAYSEQERWYKPKIADPDWQSAFLNTVGGFGFAMAGFFLFQGESAGGKGELNAAIAAMVGSWAFLIGSVIRCLAKTIAQLEELELDLQRQRNDLLVTNPEPERCWEGGDINPQKTNNPSGAQGHFNVKIAKDISREIERHEWDLSNARFRLNKLFWEISSIVCKDFCDAMNERLPQELRHVVYSHIVFNPRPGVLTVYLDLLESDIVGDSTATEIFAYKQKVFNKIFTR</sequence>
<proteinExistence type="predicted"/>
<organism evidence="2 3">
    <name type="scientific">Stemphylium lycopersici</name>
    <name type="common">Tomato gray leaf spot disease fungus</name>
    <name type="synonym">Thyrospora lycopersici</name>
    <dbReference type="NCBI Taxonomy" id="183478"/>
    <lineage>
        <taxon>Eukaryota</taxon>
        <taxon>Fungi</taxon>
        <taxon>Dikarya</taxon>
        <taxon>Ascomycota</taxon>
        <taxon>Pezizomycotina</taxon>
        <taxon>Dothideomycetes</taxon>
        <taxon>Pleosporomycetidae</taxon>
        <taxon>Pleosporales</taxon>
        <taxon>Pleosporineae</taxon>
        <taxon>Pleosporaceae</taxon>
        <taxon>Stemphylium</taxon>
    </lineage>
</organism>
<evidence type="ECO:0000313" key="2">
    <source>
        <dbReference type="EMBL" id="RAR12590.1"/>
    </source>
</evidence>
<dbReference type="STRING" id="183478.A0A364N6D1"/>
<evidence type="ECO:0000313" key="3">
    <source>
        <dbReference type="Proteomes" id="UP000249619"/>
    </source>
</evidence>
<protein>
    <submittedName>
        <fullName evidence="2">Integral membrane protein</fullName>
    </submittedName>
</protein>
<feature type="transmembrane region" description="Helical" evidence="1">
    <location>
        <begin position="301"/>
        <end position="320"/>
    </location>
</feature>
<feature type="transmembrane region" description="Helical" evidence="1">
    <location>
        <begin position="224"/>
        <end position="245"/>
    </location>
</feature>
<comment type="caution">
    <text evidence="2">The sequence shown here is derived from an EMBL/GenBank/DDBJ whole genome shotgun (WGS) entry which is preliminary data.</text>
</comment>
<reference evidence="3" key="1">
    <citation type="submission" date="2018-05" db="EMBL/GenBank/DDBJ databases">
        <title>Draft genome sequence of Stemphylium lycopersici strain CIDEFI 213.</title>
        <authorList>
            <person name="Medina R."/>
            <person name="Franco M.E.E."/>
            <person name="Lucentini C.G."/>
            <person name="Saparrat M.C.N."/>
            <person name="Balatti P.A."/>
        </authorList>
    </citation>
    <scope>NUCLEOTIDE SEQUENCE [LARGE SCALE GENOMIC DNA]</scope>
    <source>
        <strain evidence="3">CIDEFI 213</strain>
    </source>
</reference>
<accession>A0A364N6D1</accession>
<dbReference type="EMBL" id="QGDH01000049">
    <property type="protein sequence ID" value="RAR12590.1"/>
    <property type="molecule type" value="Genomic_DNA"/>
</dbReference>
<keyword evidence="3" id="KW-1185">Reference proteome</keyword>
<keyword evidence="1" id="KW-0812">Transmembrane</keyword>
<evidence type="ECO:0000256" key="1">
    <source>
        <dbReference type="SAM" id="Phobius"/>
    </source>
</evidence>